<organism evidence="2 3">
    <name type="scientific">Dokdonella soli</name>
    <dbReference type="NCBI Taxonomy" id="529810"/>
    <lineage>
        <taxon>Bacteria</taxon>
        <taxon>Pseudomonadati</taxon>
        <taxon>Pseudomonadota</taxon>
        <taxon>Gammaproteobacteria</taxon>
        <taxon>Lysobacterales</taxon>
        <taxon>Rhodanobacteraceae</taxon>
        <taxon>Dokdonella</taxon>
    </lineage>
</organism>
<evidence type="ECO:0000313" key="2">
    <source>
        <dbReference type="EMBL" id="GAA0708735.1"/>
    </source>
</evidence>
<comment type="caution">
    <text evidence="2">The sequence shown here is derived from an EMBL/GenBank/DDBJ whole genome shotgun (WGS) entry which is preliminary data.</text>
</comment>
<evidence type="ECO:0000313" key="3">
    <source>
        <dbReference type="Proteomes" id="UP001501523"/>
    </source>
</evidence>
<name>A0ABN1IDE9_9GAMM</name>
<sequence>MSSFPDDPPVRPIEPDPADCCGEGCANCVFDVYETALARYEAAFAAWRARQRKPDESA</sequence>
<proteinExistence type="predicted"/>
<dbReference type="InterPro" id="IPR019180">
    <property type="entry name" value="Oxidoreductase-like_N"/>
</dbReference>
<protein>
    <recommendedName>
        <fullName evidence="1">Oxidoreductase-like domain-containing protein</fullName>
    </recommendedName>
</protein>
<dbReference type="RefSeq" id="WP_343787522.1">
    <property type="nucleotide sequence ID" value="NZ_BAAAEU010000004.1"/>
</dbReference>
<dbReference type="EMBL" id="BAAAEU010000004">
    <property type="protein sequence ID" value="GAA0708735.1"/>
    <property type="molecule type" value="Genomic_DNA"/>
</dbReference>
<feature type="domain" description="Oxidoreductase-like" evidence="1">
    <location>
        <begin position="9"/>
        <end position="48"/>
    </location>
</feature>
<dbReference type="Proteomes" id="UP001501523">
    <property type="component" value="Unassembled WGS sequence"/>
</dbReference>
<keyword evidence="3" id="KW-1185">Reference proteome</keyword>
<gene>
    <name evidence="2" type="ORF">GCM10009105_08580</name>
</gene>
<dbReference type="Pfam" id="PF09791">
    <property type="entry name" value="Oxidored-like"/>
    <property type="match status" value="1"/>
</dbReference>
<accession>A0ABN1IDE9</accession>
<evidence type="ECO:0000259" key="1">
    <source>
        <dbReference type="Pfam" id="PF09791"/>
    </source>
</evidence>
<reference evidence="2 3" key="1">
    <citation type="journal article" date="2019" name="Int. J. Syst. Evol. Microbiol.">
        <title>The Global Catalogue of Microorganisms (GCM) 10K type strain sequencing project: providing services to taxonomists for standard genome sequencing and annotation.</title>
        <authorList>
            <consortium name="The Broad Institute Genomics Platform"/>
            <consortium name="The Broad Institute Genome Sequencing Center for Infectious Disease"/>
            <person name="Wu L."/>
            <person name="Ma J."/>
        </authorList>
    </citation>
    <scope>NUCLEOTIDE SEQUENCE [LARGE SCALE GENOMIC DNA]</scope>
    <source>
        <strain evidence="2 3">JCM 15421</strain>
    </source>
</reference>